<evidence type="ECO:0000256" key="5">
    <source>
        <dbReference type="ARBA" id="ARBA00023136"/>
    </source>
</evidence>
<gene>
    <name evidence="9" type="ORF">CULFYP111_01012</name>
</gene>
<evidence type="ECO:0000313" key="9">
    <source>
        <dbReference type="EMBL" id="VYS95633.1"/>
    </source>
</evidence>
<reference evidence="9" key="1">
    <citation type="submission" date="2019-11" db="EMBL/GenBank/DDBJ databases">
        <authorList>
            <person name="Feng L."/>
        </authorList>
    </citation>
    <scope>NUCLEOTIDE SEQUENCE</scope>
    <source>
        <strain evidence="9">CUreolyticusLFYP111</strain>
    </source>
</reference>
<organism evidence="9">
    <name type="scientific">Campylobacter ureolyticus</name>
    <dbReference type="NCBI Taxonomy" id="827"/>
    <lineage>
        <taxon>Bacteria</taxon>
        <taxon>Pseudomonadati</taxon>
        <taxon>Campylobacterota</taxon>
        <taxon>Epsilonproteobacteria</taxon>
        <taxon>Campylobacterales</taxon>
        <taxon>Campylobacteraceae</taxon>
        <taxon>Campylobacter</taxon>
    </lineage>
</organism>
<dbReference type="AlphaFoldDB" id="A0A6N2SPL3"/>
<protein>
    <submittedName>
        <fullName evidence="9">Cryptic autophosphorylating protein tyrosine kinase Etk</fullName>
    </submittedName>
</protein>
<dbReference type="GO" id="GO:0004713">
    <property type="term" value="F:protein tyrosine kinase activity"/>
    <property type="evidence" value="ECO:0007669"/>
    <property type="project" value="TreeGrafter"/>
</dbReference>
<feature type="transmembrane region" description="Helical" evidence="6">
    <location>
        <begin position="280"/>
        <end position="301"/>
    </location>
</feature>
<keyword evidence="9" id="KW-0808">Transferase</keyword>
<dbReference type="EMBL" id="CACRSK010000003">
    <property type="protein sequence ID" value="VYS95633.1"/>
    <property type="molecule type" value="Genomic_DNA"/>
</dbReference>
<dbReference type="RefSeq" id="WP_156847367.1">
    <property type="nucleotide sequence ID" value="NZ_CACRSK010000003.1"/>
</dbReference>
<keyword evidence="2" id="KW-1003">Cell membrane</keyword>
<dbReference type="InterPro" id="IPR050445">
    <property type="entry name" value="Bact_polysacc_biosynth/exp"/>
</dbReference>
<keyword evidence="5 6" id="KW-0472">Membrane</keyword>
<feature type="transmembrane region" description="Helical" evidence="6">
    <location>
        <begin position="27"/>
        <end position="48"/>
    </location>
</feature>
<feature type="domain" description="Tyrosine-protein kinase G-rich" evidence="8">
    <location>
        <begin position="225"/>
        <end position="300"/>
    </location>
</feature>
<sequence length="308" mass="35354">MNKEENLVKDDEIDLVELFKTLCGYKIIIFLVTFLFVALGAIYVFVIATPKYEISATFENGYYKDLPASNEKKSFADIISRIETLNVKWIKSLEKIPNMDFKFNKIELMKDDKSRFNVSIFANNNEIGISKIKEILTNLKNEDEIDLKIYKKNIENKINDAIKTINILKQKELSLQNSLKMADKESSDTLQKITEFNKKLSNQNNVNLEIALASLFDLRTRIENKRLSLTNSIAENKTNIVNLETSIENLRIKILPISYSETKILSSIVTYENPAKPKKALILLISCFVGFFVSIFGVLVWDAVKNKK</sequence>
<keyword evidence="9" id="KW-0418">Kinase</keyword>
<evidence type="ECO:0000259" key="8">
    <source>
        <dbReference type="Pfam" id="PF13807"/>
    </source>
</evidence>
<dbReference type="Pfam" id="PF02706">
    <property type="entry name" value="Wzz"/>
    <property type="match status" value="1"/>
</dbReference>
<evidence type="ECO:0000256" key="1">
    <source>
        <dbReference type="ARBA" id="ARBA00004651"/>
    </source>
</evidence>
<dbReference type="InterPro" id="IPR003856">
    <property type="entry name" value="LPS_length_determ_N"/>
</dbReference>
<dbReference type="PANTHER" id="PTHR32309">
    <property type="entry name" value="TYROSINE-PROTEIN KINASE"/>
    <property type="match status" value="1"/>
</dbReference>
<proteinExistence type="predicted"/>
<keyword evidence="4 6" id="KW-1133">Transmembrane helix</keyword>
<dbReference type="Pfam" id="PF13807">
    <property type="entry name" value="GNVR"/>
    <property type="match status" value="1"/>
</dbReference>
<keyword evidence="3 6" id="KW-0812">Transmembrane</keyword>
<accession>A0A6N2SPL3</accession>
<evidence type="ECO:0000259" key="7">
    <source>
        <dbReference type="Pfam" id="PF02706"/>
    </source>
</evidence>
<comment type="subcellular location">
    <subcellularLocation>
        <location evidence="1">Cell membrane</location>
        <topology evidence="1">Multi-pass membrane protein</topology>
    </subcellularLocation>
</comment>
<evidence type="ECO:0000256" key="2">
    <source>
        <dbReference type="ARBA" id="ARBA00022475"/>
    </source>
</evidence>
<name>A0A6N2SPL3_9BACT</name>
<evidence type="ECO:0000256" key="3">
    <source>
        <dbReference type="ARBA" id="ARBA00022692"/>
    </source>
</evidence>
<feature type="domain" description="Polysaccharide chain length determinant N-terminal" evidence="7">
    <location>
        <begin position="11"/>
        <end position="57"/>
    </location>
</feature>
<evidence type="ECO:0000256" key="4">
    <source>
        <dbReference type="ARBA" id="ARBA00022989"/>
    </source>
</evidence>
<dbReference type="InterPro" id="IPR032807">
    <property type="entry name" value="GNVR"/>
</dbReference>
<evidence type="ECO:0000256" key="6">
    <source>
        <dbReference type="SAM" id="Phobius"/>
    </source>
</evidence>
<dbReference type="GO" id="GO:0005886">
    <property type="term" value="C:plasma membrane"/>
    <property type="evidence" value="ECO:0007669"/>
    <property type="project" value="UniProtKB-SubCell"/>
</dbReference>
<dbReference type="PANTHER" id="PTHR32309:SF13">
    <property type="entry name" value="FERRIC ENTEROBACTIN TRANSPORT PROTEIN FEPE"/>
    <property type="match status" value="1"/>
</dbReference>